<name>A0A090D193_9BACT</name>
<keyword evidence="1" id="KW-1133">Transmembrane helix</keyword>
<feature type="transmembrane region" description="Helical" evidence="1">
    <location>
        <begin position="187"/>
        <end position="208"/>
    </location>
</feature>
<dbReference type="Pfam" id="PF02517">
    <property type="entry name" value="Rce1-like"/>
    <property type="match status" value="1"/>
</dbReference>
<dbReference type="PANTHER" id="PTHR43592:SF15">
    <property type="entry name" value="CAAX AMINO TERMINAL PROTEASE FAMILY PROTEIN"/>
    <property type="match status" value="1"/>
</dbReference>
<reference evidence="3" key="2">
    <citation type="submission" date="2014-09" db="EMBL/GenBank/DDBJ databases">
        <title>Criblamydia sequanensis harbors a mega-plasmid encoding arsenite resistance.</title>
        <authorList>
            <person name="Bertelli C."/>
            <person name="Goesmann A."/>
            <person name="Greub G."/>
        </authorList>
    </citation>
    <scope>NUCLEOTIDE SEQUENCE [LARGE SCALE GENOMIC DNA]</scope>
    <source>
        <strain evidence="3">CRIB-18</strain>
    </source>
</reference>
<evidence type="ECO:0000313" key="3">
    <source>
        <dbReference type="EMBL" id="CDR33675.1"/>
    </source>
</evidence>
<organism evidence="3 4">
    <name type="scientific">Candidatus Criblamydia sequanensis CRIB-18</name>
    <dbReference type="NCBI Taxonomy" id="1437425"/>
    <lineage>
        <taxon>Bacteria</taxon>
        <taxon>Pseudomonadati</taxon>
        <taxon>Chlamydiota</taxon>
        <taxon>Chlamydiia</taxon>
        <taxon>Parachlamydiales</taxon>
        <taxon>Candidatus Criblamydiaceae</taxon>
        <taxon>Candidatus Criblamydia</taxon>
    </lineage>
</organism>
<dbReference type="eggNOG" id="COG1266">
    <property type="taxonomic scope" value="Bacteria"/>
</dbReference>
<evidence type="ECO:0000256" key="1">
    <source>
        <dbReference type="SAM" id="Phobius"/>
    </source>
</evidence>
<reference evidence="3" key="1">
    <citation type="submission" date="2013-12" db="EMBL/GenBank/DDBJ databases">
        <authorList>
            <person name="Linke B."/>
        </authorList>
    </citation>
    <scope>NUCLEOTIDE SEQUENCE [LARGE SCALE GENOMIC DNA]</scope>
    <source>
        <strain evidence="3">CRIB-18</strain>
    </source>
</reference>
<evidence type="ECO:0000259" key="2">
    <source>
        <dbReference type="Pfam" id="PF02517"/>
    </source>
</evidence>
<dbReference type="InterPro" id="IPR003675">
    <property type="entry name" value="Rce1/LyrA-like_dom"/>
</dbReference>
<dbReference type="RefSeq" id="WP_041017118.1">
    <property type="nucleotide sequence ID" value="NZ_CCEJ010000003.1"/>
</dbReference>
<evidence type="ECO:0000313" key="4">
    <source>
        <dbReference type="Proteomes" id="UP000031552"/>
    </source>
</evidence>
<feature type="transmembrane region" description="Helical" evidence="1">
    <location>
        <begin position="244"/>
        <end position="263"/>
    </location>
</feature>
<proteinExistence type="predicted"/>
<protein>
    <submittedName>
        <fullName evidence="3">Protease</fullName>
    </submittedName>
</protein>
<dbReference type="AlphaFoldDB" id="A0A090D193"/>
<dbReference type="OrthoDB" id="9782250at2"/>
<feature type="transmembrane region" description="Helical" evidence="1">
    <location>
        <begin position="69"/>
        <end position="91"/>
    </location>
</feature>
<dbReference type="STRING" id="1437425.CSEC_0847"/>
<accession>A0A090D193</accession>
<feature type="domain" description="CAAX prenyl protease 2/Lysostaphin resistance protein A-like" evidence="2">
    <location>
        <begin position="190"/>
        <end position="283"/>
    </location>
</feature>
<dbReference type="GO" id="GO:0006508">
    <property type="term" value="P:proteolysis"/>
    <property type="evidence" value="ECO:0007669"/>
    <property type="project" value="UniProtKB-KW"/>
</dbReference>
<gene>
    <name evidence="3" type="ORF">CSEC_0847</name>
</gene>
<feature type="transmembrane region" description="Helical" evidence="1">
    <location>
        <begin position="37"/>
        <end position="57"/>
    </location>
</feature>
<feature type="transmembrane region" description="Helical" evidence="1">
    <location>
        <begin position="103"/>
        <end position="124"/>
    </location>
</feature>
<dbReference type="EMBL" id="CCEJ010000003">
    <property type="protein sequence ID" value="CDR33675.1"/>
    <property type="molecule type" value="Genomic_DNA"/>
</dbReference>
<keyword evidence="1" id="KW-0472">Membrane</keyword>
<feature type="transmembrane region" description="Helical" evidence="1">
    <location>
        <begin position="136"/>
        <end position="157"/>
    </location>
</feature>
<sequence>MSFVKLGELEFTETKPVSQITQINDLSLENFLITESFYFILSALAIFMAYRFGFFSYPKTNSNPKTKLWQVALAFLSVLLPTLVIPTILHSVSFNNIAFQSSLFWAVGLCQIAAALILAYTYIYQPDSATSKLKSFALGFLTWLLVFPQFLFVVLLFSELIRLTFPSYHFIEQSPVKQLLSVKDNPMAFYGVIFTIVIGAPIVEEVLFRGFLQNWFRSRLTKFPAIALTSLIFAFLHVTEEQQSTNYVLVPALFLLSCYLGHLYEREKTLLASIGLHMAFNTISLLFILSQLSGT</sequence>
<keyword evidence="3" id="KW-0645">Protease</keyword>
<dbReference type="GO" id="GO:0080120">
    <property type="term" value="P:CAAX-box protein maturation"/>
    <property type="evidence" value="ECO:0007669"/>
    <property type="project" value="UniProtKB-ARBA"/>
</dbReference>
<keyword evidence="1" id="KW-0812">Transmembrane</keyword>
<keyword evidence="4" id="KW-1185">Reference proteome</keyword>
<feature type="transmembrane region" description="Helical" evidence="1">
    <location>
        <begin position="270"/>
        <end position="289"/>
    </location>
</feature>
<feature type="transmembrane region" description="Helical" evidence="1">
    <location>
        <begin position="220"/>
        <end position="238"/>
    </location>
</feature>
<keyword evidence="3" id="KW-0378">Hydrolase</keyword>
<comment type="caution">
    <text evidence="3">The sequence shown here is derived from an EMBL/GenBank/DDBJ whole genome shotgun (WGS) entry which is preliminary data.</text>
</comment>
<dbReference type="PANTHER" id="PTHR43592">
    <property type="entry name" value="CAAX AMINO TERMINAL PROTEASE"/>
    <property type="match status" value="1"/>
</dbReference>
<dbReference type="GO" id="GO:0004175">
    <property type="term" value="F:endopeptidase activity"/>
    <property type="evidence" value="ECO:0007669"/>
    <property type="project" value="UniProtKB-ARBA"/>
</dbReference>
<dbReference type="Proteomes" id="UP000031552">
    <property type="component" value="Unassembled WGS sequence"/>
</dbReference>